<keyword evidence="3" id="KW-1185">Reference proteome</keyword>
<dbReference type="PANTHER" id="PTHR37543:SF1">
    <property type="entry name" value="CCCH ZINC FINGER DNA BINDING PROTEIN (AFU_ORTHOLOGUE AFUA_5G12760)"/>
    <property type="match status" value="1"/>
</dbReference>
<protein>
    <recommendedName>
        <fullName evidence="1">DUF7923 domain-containing protein</fullName>
    </recommendedName>
</protein>
<dbReference type="OrthoDB" id="2270193at2759"/>
<dbReference type="AlphaFoldDB" id="A0A6A6ZZZ1"/>
<dbReference type="EMBL" id="MU006226">
    <property type="protein sequence ID" value="KAF2826443.1"/>
    <property type="molecule type" value="Genomic_DNA"/>
</dbReference>
<dbReference type="InterPro" id="IPR057683">
    <property type="entry name" value="DUF7923"/>
</dbReference>
<feature type="domain" description="DUF7923" evidence="1">
    <location>
        <begin position="75"/>
        <end position="200"/>
    </location>
</feature>
<gene>
    <name evidence="2" type="ORF">CC86DRAFT_370437</name>
</gene>
<dbReference type="Pfam" id="PF25540">
    <property type="entry name" value="DUF7923"/>
    <property type="match status" value="1"/>
</dbReference>
<evidence type="ECO:0000313" key="2">
    <source>
        <dbReference type="EMBL" id="KAF2826443.1"/>
    </source>
</evidence>
<accession>A0A6A6ZZZ1</accession>
<dbReference type="Proteomes" id="UP000799424">
    <property type="component" value="Unassembled WGS sequence"/>
</dbReference>
<dbReference type="PANTHER" id="PTHR37543">
    <property type="entry name" value="CCCH ZINC FINGER DNA BINDING PROTEIN (AFU_ORTHOLOGUE AFUA_5G12760)"/>
    <property type="match status" value="1"/>
</dbReference>
<reference evidence="2" key="1">
    <citation type="journal article" date="2020" name="Stud. Mycol.">
        <title>101 Dothideomycetes genomes: a test case for predicting lifestyles and emergence of pathogens.</title>
        <authorList>
            <person name="Haridas S."/>
            <person name="Albert R."/>
            <person name="Binder M."/>
            <person name="Bloem J."/>
            <person name="Labutti K."/>
            <person name="Salamov A."/>
            <person name="Andreopoulos B."/>
            <person name="Baker S."/>
            <person name="Barry K."/>
            <person name="Bills G."/>
            <person name="Bluhm B."/>
            <person name="Cannon C."/>
            <person name="Castanera R."/>
            <person name="Culley D."/>
            <person name="Daum C."/>
            <person name="Ezra D."/>
            <person name="Gonzalez J."/>
            <person name="Henrissat B."/>
            <person name="Kuo A."/>
            <person name="Liang C."/>
            <person name="Lipzen A."/>
            <person name="Lutzoni F."/>
            <person name="Magnuson J."/>
            <person name="Mondo S."/>
            <person name="Nolan M."/>
            <person name="Ohm R."/>
            <person name="Pangilinan J."/>
            <person name="Park H.-J."/>
            <person name="Ramirez L."/>
            <person name="Alfaro M."/>
            <person name="Sun H."/>
            <person name="Tritt A."/>
            <person name="Yoshinaga Y."/>
            <person name="Zwiers L.-H."/>
            <person name="Turgeon B."/>
            <person name="Goodwin S."/>
            <person name="Spatafora J."/>
            <person name="Crous P."/>
            <person name="Grigoriev I."/>
        </authorList>
    </citation>
    <scope>NUCLEOTIDE SEQUENCE</scope>
    <source>
        <strain evidence="2">CBS 113818</strain>
    </source>
</reference>
<sequence length="220" mass="25097">MAQPTDVDGLCWRVEQCKADDKKRQDLLEELLSQLKVATEELRKVIRDLEVEATARRGLQQQNKELASKLTGKLYVLIIIDADGYLFQRMNEGERGGRYIADKLVATVTQLVEGLGKDLEQCDVVVETYANTEGLGQALVARGQVRCVEELRAFYTGFVCRQRMFGHVDVGRGKENADQRIRERVSFHTGIWQCKQVFLARVAMARTTQRSWANMSRLEK</sequence>
<organism evidence="2 3">
    <name type="scientific">Ophiobolus disseminans</name>
    <dbReference type="NCBI Taxonomy" id="1469910"/>
    <lineage>
        <taxon>Eukaryota</taxon>
        <taxon>Fungi</taxon>
        <taxon>Dikarya</taxon>
        <taxon>Ascomycota</taxon>
        <taxon>Pezizomycotina</taxon>
        <taxon>Dothideomycetes</taxon>
        <taxon>Pleosporomycetidae</taxon>
        <taxon>Pleosporales</taxon>
        <taxon>Pleosporineae</taxon>
        <taxon>Phaeosphaeriaceae</taxon>
        <taxon>Ophiobolus</taxon>
    </lineage>
</organism>
<evidence type="ECO:0000313" key="3">
    <source>
        <dbReference type="Proteomes" id="UP000799424"/>
    </source>
</evidence>
<proteinExistence type="predicted"/>
<evidence type="ECO:0000259" key="1">
    <source>
        <dbReference type="Pfam" id="PF25540"/>
    </source>
</evidence>
<name>A0A6A6ZZZ1_9PLEO</name>